<dbReference type="Proteomes" id="UP001163046">
    <property type="component" value="Unassembled WGS sequence"/>
</dbReference>
<keyword evidence="2" id="KW-1185">Reference proteome</keyword>
<dbReference type="InterPro" id="IPR018881">
    <property type="entry name" value="C2orf69_mit"/>
</dbReference>
<dbReference type="EMBL" id="MU826871">
    <property type="protein sequence ID" value="KAJ7370200.1"/>
    <property type="molecule type" value="Genomic_DNA"/>
</dbReference>
<dbReference type="OrthoDB" id="419333at2759"/>
<dbReference type="GO" id="GO:0005739">
    <property type="term" value="C:mitochondrion"/>
    <property type="evidence" value="ECO:0007669"/>
    <property type="project" value="TreeGrafter"/>
</dbReference>
<evidence type="ECO:0000313" key="1">
    <source>
        <dbReference type="EMBL" id="KAJ7370200.1"/>
    </source>
</evidence>
<dbReference type="PANTHER" id="PTHR31296:SF1">
    <property type="entry name" value="MITOCHONDRIAL PROTEIN C2ORF69"/>
    <property type="match status" value="1"/>
</dbReference>
<evidence type="ECO:0000313" key="2">
    <source>
        <dbReference type="Proteomes" id="UP001163046"/>
    </source>
</evidence>
<dbReference type="AlphaFoldDB" id="A0A9X0CNU2"/>
<dbReference type="Pfam" id="PF10561">
    <property type="entry name" value="C2orf69"/>
    <property type="match status" value="2"/>
</dbReference>
<organism evidence="1 2">
    <name type="scientific">Desmophyllum pertusum</name>
    <dbReference type="NCBI Taxonomy" id="174260"/>
    <lineage>
        <taxon>Eukaryota</taxon>
        <taxon>Metazoa</taxon>
        <taxon>Cnidaria</taxon>
        <taxon>Anthozoa</taxon>
        <taxon>Hexacorallia</taxon>
        <taxon>Scleractinia</taxon>
        <taxon>Caryophylliina</taxon>
        <taxon>Caryophylliidae</taxon>
        <taxon>Desmophyllum</taxon>
    </lineage>
</organism>
<proteinExistence type="predicted"/>
<name>A0A9X0CNU2_9CNID</name>
<sequence>MRDVLFILITTEEQFSLGTFFILTLGFAILMEKSSSSPTVRLLDVRGYEGRSNDVVFCGSEAQQHVVFFPGDVQDYVENMERHPDNKKWKQWNLESTARILEKRFPNSFVWAVRPSRYHLNTFACYQNFVDANMFGVPDHRNHDYGALYHLKALLESAVRQILDLPEEEEDATFDFQVILVGFSKGCVVLNQIIYELSMVSAGVDPRLNAFASRISTMYWLDGGHSGESNTWITDEKFLYHLAKHVPSIRVHVTPYQIKDTTRPWIGKEQKKFAENLRSLGANIKVKVHFQDRDPSLAFHFKLLESF</sequence>
<reference evidence="1" key="1">
    <citation type="submission" date="2023-01" db="EMBL/GenBank/DDBJ databases">
        <title>Genome assembly of the deep-sea coral Lophelia pertusa.</title>
        <authorList>
            <person name="Herrera S."/>
            <person name="Cordes E."/>
        </authorList>
    </citation>
    <scope>NUCLEOTIDE SEQUENCE</scope>
    <source>
        <strain evidence="1">USNM1676648</strain>
        <tissue evidence="1">Polyp</tissue>
    </source>
</reference>
<accession>A0A9X0CNU2</accession>
<comment type="caution">
    <text evidence="1">The sequence shown here is derived from an EMBL/GenBank/DDBJ whole genome shotgun (WGS) entry which is preliminary data.</text>
</comment>
<protein>
    <submittedName>
        <fullName evidence="1">Uncharacterized protein</fullName>
    </submittedName>
</protein>
<dbReference type="PANTHER" id="PTHR31296">
    <property type="entry name" value="UPF0565 PROTEIN C2ORF69"/>
    <property type="match status" value="1"/>
</dbReference>
<gene>
    <name evidence="1" type="ORF">OS493_033825</name>
</gene>